<keyword evidence="9" id="KW-0325">Glycoprotein</keyword>
<evidence type="ECO:0000256" key="10">
    <source>
        <dbReference type="ARBA" id="ARBA00023224"/>
    </source>
</evidence>
<feature type="compositionally biased region" description="Low complexity" evidence="11">
    <location>
        <begin position="179"/>
        <end position="212"/>
    </location>
</feature>
<evidence type="ECO:0000256" key="7">
    <source>
        <dbReference type="ARBA" id="ARBA00023136"/>
    </source>
</evidence>
<feature type="domain" description="G-protein coupled receptors family 3 profile" evidence="13">
    <location>
        <begin position="577"/>
        <end position="758"/>
    </location>
</feature>
<keyword evidence="7 12" id="KW-0472">Membrane</keyword>
<evidence type="ECO:0000256" key="9">
    <source>
        <dbReference type="ARBA" id="ARBA00023180"/>
    </source>
</evidence>
<feature type="region of interest" description="Disordered" evidence="11">
    <location>
        <begin position="863"/>
        <end position="899"/>
    </location>
</feature>
<comment type="similarity">
    <text evidence="2">Belongs to the G-protein coupled receptor 3 family.</text>
</comment>
<gene>
    <name evidence="14" type="ORF">KR093_003689</name>
</gene>
<evidence type="ECO:0000256" key="12">
    <source>
        <dbReference type="SAM" id="Phobius"/>
    </source>
</evidence>
<accession>A0AAD4PML9</accession>
<feature type="region of interest" description="Disordered" evidence="11">
    <location>
        <begin position="50"/>
        <end position="69"/>
    </location>
</feature>
<evidence type="ECO:0000256" key="6">
    <source>
        <dbReference type="ARBA" id="ARBA00023040"/>
    </source>
</evidence>
<comment type="subcellular location">
    <subcellularLocation>
        <location evidence="1">Cell membrane</location>
        <topology evidence="1">Multi-pass membrane protein</topology>
    </subcellularLocation>
</comment>
<name>A0AAD4PML9_9MUSC</name>
<evidence type="ECO:0000259" key="13">
    <source>
        <dbReference type="PROSITE" id="PS50259"/>
    </source>
</evidence>
<keyword evidence="5 12" id="KW-1133">Transmembrane helix</keyword>
<feature type="transmembrane region" description="Helical" evidence="12">
    <location>
        <begin position="702"/>
        <end position="720"/>
    </location>
</feature>
<dbReference type="GO" id="GO:0004930">
    <property type="term" value="F:G protein-coupled receptor activity"/>
    <property type="evidence" value="ECO:0007669"/>
    <property type="project" value="UniProtKB-KW"/>
</dbReference>
<feature type="transmembrane region" description="Helical" evidence="12">
    <location>
        <begin position="546"/>
        <end position="570"/>
    </location>
</feature>
<feature type="compositionally biased region" description="Polar residues" evidence="11">
    <location>
        <begin position="52"/>
        <end position="69"/>
    </location>
</feature>
<dbReference type="Pfam" id="PF00003">
    <property type="entry name" value="7tm_3"/>
    <property type="match status" value="1"/>
</dbReference>
<keyword evidence="8" id="KW-0675">Receptor</keyword>
<evidence type="ECO:0000313" key="14">
    <source>
        <dbReference type="EMBL" id="KAH8377144.1"/>
    </source>
</evidence>
<feature type="transmembrane region" description="Helical" evidence="12">
    <location>
        <begin position="486"/>
        <end position="507"/>
    </location>
</feature>
<evidence type="ECO:0000313" key="15">
    <source>
        <dbReference type="Proteomes" id="UP001200034"/>
    </source>
</evidence>
<reference evidence="14" key="1">
    <citation type="journal article" date="2021" name="Mol. Ecol. Resour.">
        <title>Phylogenomic analyses of the genus Drosophila reveals genomic signals of climate adaptation.</title>
        <authorList>
            <person name="Li F."/>
            <person name="Rane R.V."/>
            <person name="Luria V."/>
            <person name="Xiong Z."/>
            <person name="Chen J."/>
            <person name="Li Z."/>
            <person name="Catullo R.A."/>
            <person name="Griffin P.C."/>
            <person name="Schiffer M."/>
            <person name="Pearce S."/>
            <person name="Lee S.F."/>
            <person name="McElroy K."/>
            <person name="Stocker A."/>
            <person name="Shirriffs J."/>
            <person name="Cockerell F."/>
            <person name="Coppin C."/>
            <person name="Sgro C.M."/>
            <person name="Karger A."/>
            <person name="Cain J.W."/>
            <person name="Weber J.A."/>
            <person name="Santpere G."/>
            <person name="Kirschner M.W."/>
            <person name="Hoffmann A.A."/>
            <person name="Oakeshott J.G."/>
            <person name="Zhang G."/>
        </authorList>
    </citation>
    <scope>NUCLEOTIDE SEQUENCE</scope>
    <source>
        <strain evidence="14">BGI-SZ-2011g</strain>
    </source>
</reference>
<dbReference type="CDD" id="cd15293">
    <property type="entry name" value="7tmC_GPR158-like"/>
    <property type="match status" value="1"/>
</dbReference>
<proteinExistence type="inferred from homology"/>
<keyword evidence="6" id="KW-0297">G-protein coupled receptor</keyword>
<dbReference type="GO" id="GO:0005886">
    <property type="term" value="C:plasma membrane"/>
    <property type="evidence" value="ECO:0007669"/>
    <property type="project" value="UniProtKB-SubCell"/>
</dbReference>
<evidence type="ECO:0000256" key="11">
    <source>
        <dbReference type="SAM" id="MobiDB-lite"/>
    </source>
</evidence>
<evidence type="ECO:0000256" key="1">
    <source>
        <dbReference type="ARBA" id="ARBA00004651"/>
    </source>
</evidence>
<dbReference type="InterPro" id="IPR017978">
    <property type="entry name" value="GPCR_3_C"/>
</dbReference>
<feature type="region of interest" description="Disordered" evidence="11">
    <location>
        <begin position="175"/>
        <end position="219"/>
    </location>
</feature>
<evidence type="ECO:0000256" key="4">
    <source>
        <dbReference type="ARBA" id="ARBA00022692"/>
    </source>
</evidence>
<evidence type="ECO:0000256" key="8">
    <source>
        <dbReference type="ARBA" id="ARBA00023170"/>
    </source>
</evidence>
<feature type="transmembrane region" description="Helical" evidence="12">
    <location>
        <begin position="582"/>
        <end position="600"/>
    </location>
</feature>
<dbReference type="EMBL" id="JAJJHW010001127">
    <property type="protein sequence ID" value="KAH8377144.1"/>
    <property type="molecule type" value="Genomic_DNA"/>
</dbReference>
<evidence type="ECO:0000256" key="5">
    <source>
        <dbReference type="ARBA" id="ARBA00022989"/>
    </source>
</evidence>
<evidence type="ECO:0000256" key="3">
    <source>
        <dbReference type="ARBA" id="ARBA00022475"/>
    </source>
</evidence>
<keyword evidence="15" id="KW-1185">Reference proteome</keyword>
<dbReference type="PROSITE" id="PS50259">
    <property type="entry name" value="G_PROTEIN_RECEP_F3_4"/>
    <property type="match status" value="1"/>
</dbReference>
<keyword evidence="4 12" id="KW-0812">Transmembrane</keyword>
<keyword evidence="10" id="KW-0807">Transducer</keyword>
<dbReference type="PANTHER" id="PTHR32546">
    <property type="entry name" value="G-PROTEIN COUPLED RECEPTOR 158-RELATED"/>
    <property type="match status" value="1"/>
</dbReference>
<feature type="transmembrane region" description="Helical" evidence="12">
    <location>
        <begin position="670"/>
        <end position="690"/>
    </location>
</feature>
<dbReference type="PANTHER" id="PTHR32546:SF26">
    <property type="entry name" value="SMOG, ISOFORM D"/>
    <property type="match status" value="1"/>
</dbReference>
<keyword evidence="3" id="KW-1003">Cell membrane</keyword>
<protein>
    <recommendedName>
        <fullName evidence="13">G-protein coupled receptors family 3 profile domain-containing protein</fullName>
    </recommendedName>
</protein>
<comment type="caution">
    <text evidence="14">The sequence shown here is derived from an EMBL/GenBank/DDBJ whole genome shotgun (WGS) entry which is preliminary data.</text>
</comment>
<dbReference type="InterPro" id="IPR043458">
    <property type="entry name" value="GPR158/179"/>
</dbReference>
<feature type="compositionally biased region" description="Basic and acidic residues" evidence="11">
    <location>
        <begin position="872"/>
        <end position="888"/>
    </location>
</feature>
<dbReference type="AlphaFoldDB" id="A0AAD4PML9"/>
<organism evidence="14 15">
    <name type="scientific">Drosophila rubida</name>
    <dbReference type="NCBI Taxonomy" id="30044"/>
    <lineage>
        <taxon>Eukaryota</taxon>
        <taxon>Metazoa</taxon>
        <taxon>Ecdysozoa</taxon>
        <taxon>Arthropoda</taxon>
        <taxon>Hexapoda</taxon>
        <taxon>Insecta</taxon>
        <taxon>Pterygota</taxon>
        <taxon>Neoptera</taxon>
        <taxon>Endopterygota</taxon>
        <taxon>Diptera</taxon>
        <taxon>Brachycera</taxon>
        <taxon>Muscomorpha</taxon>
        <taxon>Ephydroidea</taxon>
        <taxon>Drosophilidae</taxon>
        <taxon>Drosophila</taxon>
    </lineage>
</organism>
<evidence type="ECO:0000256" key="2">
    <source>
        <dbReference type="ARBA" id="ARBA00007242"/>
    </source>
</evidence>
<feature type="transmembrane region" description="Helical" evidence="12">
    <location>
        <begin position="621"/>
        <end position="644"/>
    </location>
</feature>
<sequence length="926" mass="103950">MELCIAIKSKAQSSMHQSNYQKCHQNQMNQVNTQVSRHRNHINYRDRDHLTHQQQQNQRATPQKTNQHIKSTTSTNIIIQNNGLPPCQRLRMLLLPLLMLLLFQGLAQPSAASPGSSNSRRDALLAYYKRAQLRQSDSYGIPPEYQQRESAAFDFEDLTPTGNVVSVLSNTDRLRKRSATSTTAQTAAPTTTAAPFTTPASTADDAAAGSSKTSEKCEPKVLESLPDEPFYDFSELAAEAARQFTEFLTYKFPNANTMPIPIDEQTRSEVSRRANAIASYALNEDENLLAFAIAAPSIHTVVVKFRDNVTIPPNQVHNKAYLGSYWRELGAAWNSSDGTREWGAPFRDCNLLTGRWLWPFRISFTEQPIKIVAAAFVAADEDVCNDGLEEVFGRRHGCDRNTTFCLLTENKPMATRDVYTCLCRESFYLPNSTLQGFRGDLVELSDGFDNYSCVPCPGGCTNCDLHGVCLNFKEEDAINLDACLRLLVAIVLGACILCCIVLSVIVFRQRKCKVCITSMHQLQEYQLYKYFNSCCKLFQAIASGMWTVLETILLGIVLLYASASVAVHFFPASTERCLLEPWLREIGFITCYGAIILKLYRHLVDFRTRKAHRWVLRDVDLLKYLGTMVFAVICYMAAFTASSLDLLESAQLKSLREASTNTCHPLKWELVTQTSEMLILCFGLHLAIASRNANTQFRERQFLVTTLTLEFLVSSSFYFLRFVYLPEMSPGAILLALFVRSQLTNSFALGLIFVPKLWYQHKQVRSLAYDLSMRLPVDAFKGTSHDAGQRLGGGYAGLCLGDPDIGELTISEMSPEDIRAELKRLYTQLEILKNKTLRQDNPHISKRRGGRKAGHRRFSLQALSAKHRSNKHHQDIEITEAEPSRTPEDSVCSGEGPTDTYAEISGISHSMLSHSMVSHSVVSHSK</sequence>
<dbReference type="Proteomes" id="UP001200034">
    <property type="component" value="Unassembled WGS sequence"/>
</dbReference>